<feature type="binding site" evidence="8">
    <location>
        <position position="162"/>
    </location>
    <ligand>
        <name>ATP</name>
        <dbReference type="ChEBI" id="CHEBI:30616"/>
    </ligand>
</feature>
<dbReference type="InterPro" id="IPR022310">
    <property type="entry name" value="NAD/GMP_synthase"/>
</dbReference>
<dbReference type="GO" id="GO:0003952">
    <property type="term" value="F:NAD+ synthase (glutamine-hydrolyzing) activity"/>
    <property type="evidence" value="ECO:0007669"/>
    <property type="project" value="InterPro"/>
</dbReference>
<dbReference type="SUPFAM" id="SSF52402">
    <property type="entry name" value="Adenine nucleotide alpha hydrolases-like"/>
    <property type="match status" value="1"/>
</dbReference>
<evidence type="ECO:0000256" key="4">
    <source>
        <dbReference type="ARBA" id="ARBA00022741"/>
    </source>
</evidence>
<feature type="binding site" evidence="8">
    <location>
        <position position="38"/>
    </location>
    <ligand>
        <name>Mg(2+)</name>
        <dbReference type="ChEBI" id="CHEBI:18420"/>
    </ligand>
</feature>
<feature type="binding site" description="in other chain" evidence="8">
    <location>
        <begin position="244"/>
        <end position="245"/>
    </location>
    <ligand>
        <name>deamido-NAD(+)</name>
        <dbReference type="ChEBI" id="CHEBI:58437"/>
        <note>ligand shared between two neighboring subunits</note>
    </ligand>
</feature>
<keyword evidence="2 8" id="KW-0436">Ligase</keyword>
<dbReference type="GO" id="GO:0005737">
    <property type="term" value="C:cytoplasm"/>
    <property type="evidence" value="ECO:0007669"/>
    <property type="project" value="InterPro"/>
</dbReference>
<dbReference type="CDD" id="cd00553">
    <property type="entry name" value="NAD_synthase"/>
    <property type="match status" value="1"/>
</dbReference>
<dbReference type="EMBL" id="DSZN01000098">
    <property type="protein sequence ID" value="HGQ85895.1"/>
    <property type="molecule type" value="Genomic_DNA"/>
</dbReference>
<evidence type="ECO:0000313" key="12">
    <source>
        <dbReference type="EMBL" id="HGQ85895.1"/>
    </source>
</evidence>
<dbReference type="AlphaFoldDB" id="A0A7C4JRQ4"/>
<dbReference type="Pfam" id="PF02540">
    <property type="entry name" value="NAD_synthase"/>
    <property type="match status" value="1"/>
</dbReference>
<evidence type="ECO:0000256" key="7">
    <source>
        <dbReference type="ARBA" id="ARBA00023027"/>
    </source>
</evidence>
<dbReference type="EC" id="6.3.1.5" evidence="8 10"/>
<dbReference type="GO" id="GO:0004359">
    <property type="term" value="F:glutaminase activity"/>
    <property type="evidence" value="ECO:0007669"/>
    <property type="project" value="InterPro"/>
</dbReference>
<dbReference type="NCBIfam" id="TIGR00552">
    <property type="entry name" value="nadE"/>
    <property type="match status" value="1"/>
</dbReference>
<comment type="function">
    <text evidence="8">Catalyzes the ATP-dependent amidation of deamido-NAD to form NAD. Uses ammonia as a nitrogen source.</text>
</comment>
<sequence length="254" mass="28863">MRNLDYYFVIEKIVNFIRKKIKESKAKGVVLGVSGGIDSATASYLAVKSLGKEKVLGVIMPYYQNQELEDAIFVCKNLDIDYKIISIKEIVNKFEEALGFEIDKITKGNLMVRSRMVILYGIANAKKYLVLGTSNKTEFLVGYFTKWGDGASDIAPLLGLYKTEVKEIAKILGVSEKIISKKPTAGLWKGQTDEDELGIEYDLLDKILYRLIDLKMEKKDIAKDLNIPLERIIYVENLIKRSKHKRNLPSFPKI</sequence>
<evidence type="ECO:0000256" key="5">
    <source>
        <dbReference type="ARBA" id="ARBA00022840"/>
    </source>
</evidence>
<dbReference type="InterPro" id="IPR014729">
    <property type="entry name" value="Rossmann-like_a/b/a_fold"/>
</dbReference>
<evidence type="ECO:0000256" key="10">
    <source>
        <dbReference type="RuleBase" id="RU003812"/>
    </source>
</evidence>
<dbReference type="InterPro" id="IPR022926">
    <property type="entry name" value="NH(3)-dep_NAD(+)_synth"/>
</dbReference>
<evidence type="ECO:0000256" key="3">
    <source>
        <dbReference type="ARBA" id="ARBA00022723"/>
    </source>
</evidence>
<keyword evidence="5 8" id="KW-0067">ATP-binding</keyword>
<feature type="binding site" description="in other chain" evidence="8">
    <location>
        <position position="113"/>
    </location>
    <ligand>
        <name>deamido-NAD(+)</name>
        <dbReference type="ChEBI" id="CHEBI:58437"/>
        <note>ligand shared between two neighboring subunits</note>
    </ligand>
</feature>
<feature type="domain" description="NAD/GMP synthase" evidence="11">
    <location>
        <begin position="9"/>
        <end position="249"/>
    </location>
</feature>
<protein>
    <recommendedName>
        <fullName evidence="8 10">NH(3)-dependent NAD(+) synthetase</fullName>
        <ecNumber evidence="8 10">6.3.1.5</ecNumber>
    </recommendedName>
</protein>
<dbReference type="Gene3D" id="3.40.50.620">
    <property type="entry name" value="HUPs"/>
    <property type="match status" value="1"/>
</dbReference>
<feature type="binding site" evidence="8">
    <location>
        <position position="138"/>
    </location>
    <ligand>
        <name>Mg(2+)</name>
        <dbReference type="ChEBI" id="CHEBI:18420"/>
    </ligand>
</feature>
<reference evidence="12" key="1">
    <citation type="journal article" date="2020" name="mSystems">
        <title>Genome- and Community-Level Interaction Insights into Carbon Utilization and Element Cycling Functions of Hydrothermarchaeota in Hydrothermal Sediment.</title>
        <authorList>
            <person name="Zhou Z."/>
            <person name="Liu Y."/>
            <person name="Xu W."/>
            <person name="Pan J."/>
            <person name="Luo Z.H."/>
            <person name="Li M."/>
        </authorList>
    </citation>
    <scope>NUCLEOTIDE SEQUENCE [LARGE SCALE GENOMIC DNA]</scope>
    <source>
        <strain evidence="12">SpSt-6</strain>
    </source>
</reference>
<keyword evidence="6 8" id="KW-0460">Magnesium</keyword>
<evidence type="ECO:0000256" key="9">
    <source>
        <dbReference type="RuleBase" id="RU003811"/>
    </source>
</evidence>
<comment type="similarity">
    <text evidence="1 8 9">Belongs to the NAD synthetase family.</text>
</comment>
<evidence type="ECO:0000256" key="8">
    <source>
        <dbReference type="HAMAP-Rule" id="MF_00193"/>
    </source>
</evidence>
<keyword evidence="7 8" id="KW-0520">NAD</keyword>
<feature type="binding site" evidence="8">
    <location>
        <begin position="32"/>
        <end position="39"/>
    </location>
    <ligand>
        <name>ATP</name>
        <dbReference type="ChEBI" id="CHEBI:30616"/>
    </ligand>
</feature>
<evidence type="ECO:0000256" key="2">
    <source>
        <dbReference type="ARBA" id="ARBA00022598"/>
    </source>
</evidence>
<dbReference type="FunFam" id="3.40.50.620:FF:000106">
    <property type="entry name" value="Glutamine-dependent NAD(+) synthetase"/>
    <property type="match status" value="1"/>
</dbReference>
<comment type="caution">
    <text evidence="12">The sequence shown here is derived from an EMBL/GenBank/DDBJ whole genome shotgun (WGS) entry which is preliminary data.</text>
</comment>
<name>A0A7C4JRQ4_9BACT</name>
<feature type="binding site" evidence="8">
    <location>
        <position position="133"/>
    </location>
    <ligand>
        <name>ATP</name>
        <dbReference type="ChEBI" id="CHEBI:30616"/>
    </ligand>
</feature>
<feature type="binding site" evidence="8">
    <location>
        <position position="153"/>
    </location>
    <ligand>
        <name>deamido-NAD(+)</name>
        <dbReference type="ChEBI" id="CHEBI:58437"/>
        <note>ligand shared between two neighboring subunits</note>
    </ligand>
</feature>
<dbReference type="GO" id="GO:0046872">
    <property type="term" value="F:metal ion binding"/>
    <property type="evidence" value="ECO:0007669"/>
    <property type="project" value="UniProtKB-KW"/>
</dbReference>
<evidence type="ECO:0000256" key="6">
    <source>
        <dbReference type="ARBA" id="ARBA00022842"/>
    </source>
</evidence>
<dbReference type="GO" id="GO:0005524">
    <property type="term" value="F:ATP binding"/>
    <property type="evidence" value="ECO:0007669"/>
    <property type="project" value="UniProtKB-UniRule"/>
</dbReference>
<evidence type="ECO:0000259" key="11">
    <source>
        <dbReference type="Pfam" id="PF02540"/>
    </source>
</evidence>
<dbReference type="NCBIfam" id="NF010587">
    <property type="entry name" value="PRK13980.1"/>
    <property type="match status" value="1"/>
</dbReference>
<comment type="pathway">
    <text evidence="8">Cofactor biosynthesis; NAD(+) biosynthesis; NAD(+) from deamido-NAD(+) (ammonia route): step 1/1.</text>
</comment>
<dbReference type="GO" id="GO:0009435">
    <property type="term" value="P:NAD+ biosynthetic process"/>
    <property type="evidence" value="ECO:0007669"/>
    <property type="project" value="UniProtKB-UniRule"/>
</dbReference>
<feature type="binding site" description="in other chain" evidence="8">
    <location>
        <position position="146"/>
    </location>
    <ligand>
        <name>deamido-NAD(+)</name>
        <dbReference type="ChEBI" id="CHEBI:58437"/>
        <note>ligand shared between two neighboring subunits</note>
    </ligand>
</feature>
<dbReference type="PANTHER" id="PTHR23090:SF9">
    <property type="entry name" value="GLUTAMINE-DEPENDENT NAD(+) SYNTHETASE"/>
    <property type="match status" value="1"/>
</dbReference>
<dbReference type="PANTHER" id="PTHR23090">
    <property type="entry name" value="NH 3 /GLUTAMINE-DEPENDENT NAD + SYNTHETASE"/>
    <property type="match status" value="1"/>
</dbReference>
<comment type="subunit">
    <text evidence="8">Homodimer.</text>
</comment>
<keyword evidence="4 8" id="KW-0547">Nucleotide-binding</keyword>
<keyword evidence="3 8" id="KW-0479">Metal-binding</keyword>
<feature type="binding site" evidence="8">
    <location>
        <position position="184"/>
    </location>
    <ligand>
        <name>ATP</name>
        <dbReference type="ChEBI" id="CHEBI:30616"/>
    </ligand>
</feature>
<dbReference type="InterPro" id="IPR003694">
    <property type="entry name" value="NAD_synthase"/>
</dbReference>
<accession>A0A7C4JRQ4</accession>
<proteinExistence type="inferred from homology"/>
<dbReference type="GO" id="GO:0008795">
    <property type="term" value="F:NAD+ synthase activity"/>
    <property type="evidence" value="ECO:0007669"/>
    <property type="project" value="UniProtKB-UniRule"/>
</dbReference>
<comment type="catalytic activity">
    <reaction evidence="8 10">
        <text>deamido-NAD(+) + NH4(+) + ATP = AMP + diphosphate + NAD(+) + H(+)</text>
        <dbReference type="Rhea" id="RHEA:21188"/>
        <dbReference type="ChEBI" id="CHEBI:15378"/>
        <dbReference type="ChEBI" id="CHEBI:28938"/>
        <dbReference type="ChEBI" id="CHEBI:30616"/>
        <dbReference type="ChEBI" id="CHEBI:33019"/>
        <dbReference type="ChEBI" id="CHEBI:57540"/>
        <dbReference type="ChEBI" id="CHEBI:58437"/>
        <dbReference type="ChEBI" id="CHEBI:456215"/>
        <dbReference type="EC" id="6.3.1.5"/>
    </reaction>
</comment>
<organism evidence="12">
    <name type="scientific">Thermodesulfobacterium geofontis</name>
    <dbReference type="NCBI Taxonomy" id="1295609"/>
    <lineage>
        <taxon>Bacteria</taxon>
        <taxon>Pseudomonadati</taxon>
        <taxon>Thermodesulfobacteriota</taxon>
        <taxon>Thermodesulfobacteria</taxon>
        <taxon>Thermodesulfobacteriales</taxon>
        <taxon>Thermodesulfobacteriaceae</taxon>
        <taxon>Thermodesulfobacterium</taxon>
    </lineage>
</organism>
<gene>
    <name evidence="8" type="primary">nadE</name>
    <name evidence="12" type="ORF">ENT66_06175</name>
</gene>
<evidence type="ECO:0000256" key="1">
    <source>
        <dbReference type="ARBA" id="ARBA00005859"/>
    </source>
</evidence>
<dbReference type="HAMAP" id="MF_00193">
    <property type="entry name" value="NadE_ammonia_dep"/>
    <property type="match status" value="1"/>
</dbReference>
<dbReference type="UniPathway" id="UPA00253">
    <property type="reaction ID" value="UER00333"/>
</dbReference>